<evidence type="ECO:0000256" key="4">
    <source>
        <dbReference type="ARBA" id="ARBA00023128"/>
    </source>
</evidence>
<dbReference type="KEGG" id="vde:111253500"/>
<dbReference type="CTD" id="64969"/>
<dbReference type="InParanoid" id="A0A7M7KTR0"/>
<dbReference type="SUPFAM" id="SSF54768">
    <property type="entry name" value="dsRNA-binding domain-like"/>
    <property type="match status" value="1"/>
</dbReference>
<feature type="domain" description="S5 DRBM" evidence="12">
    <location>
        <begin position="167"/>
        <end position="231"/>
    </location>
</feature>
<feature type="region of interest" description="Disordered" evidence="11">
    <location>
        <begin position="56"/>
        <end position="80"/>
    </location>
</feature>
<dbReference type="GO" id="GO:0003723">
    <property type="term" value="F:RNA binding"/>
    <property type="evidence" value="ECO:0007669"/>
    <property type="project" value="InterPro"/>
</dbReference>
<dbReference type="InterPro" id="IPR014721">
    <property type="entry name" value="Ribsml_uS5_D2-typ_fold_subgr"/>
</dbReference>
<organism evidence="13 14">
    <name type="scientific">Varroa destructor</name>
    <name type="common">Honeybee mite</name>
    <dbReference type="NCBI Taxonomy" id="109461"/>
    <lineage>
        <taxon>Eukaryota</taxon>
        <taxon>Metazoa</taxon>
        <taxon>Ecdysozoa</taxon>
        <taxon>Arthropoda</taxon>
        <taxon>Chelicerata</taxon>
        <taxon>Arachnida</taxon>
        <taxon>Acari</taxon>
        <taxon>Parasitiformes</taxon>
        <taxon>Mesostigmata</taxon>
        <taxon>Gamasina</taxon>
        <taxon>Dermanyssoidea</taxon>
        <taxon>Varroidae</taxon>
        <taxon>Varroa</taxon>
    </lineage>
</organism>
<dbReference type="InterPro" id="IPR000851">
    <property type="entry name" value="Ribosomal_uS5"/>
</dbReference>
<evidence type="ECO:0000259" key="12">
    <source>
        <dbReference type="PROSITE" id="PS50881"/>
    </source>
</evidence>
<keyword evidence="4" id="KW-0496">Mitochondrion</keyword>
<evidence type="ECO:0000313" key="14">
    <source>
        <dbReference type="Proteomes" id="UP000594260"/>
    </source>
</evidence>
<reference evidence="13" key="1">
    <citation type="submission" date="2021-01" db="UniProtKB">
        <authorList>
            <consortium name="EnsemblMetazoa"/>
        </authorList>
    </citation>
    <scope>IDENTIFICATION</scope>
</reference>
<dbReference type="AlphaFoldDB" id="A0A7M7KTR0"/>
<evidence type="ECO:0000256" key="7">
    <source>
        <dbReference type="ARBA" id="ARBA00041606"/>
    </source>
</evidence>
<evidence type="ECO:0000256" key="1">
    <source>
        <dbReference type="ARBA" id="ARBA00004173"/>
    </source>
</evidence>
<evidence type="ECO:0000256" key="5">
    <source>
        <dbReference type="ARBA" id="ARBA00023274"/>
    </source>
</evidence>
<dbReference type="Pfam" id="PF00333">
    <property type="entry name" value="Ribosomal_S5"/>
    <property type="match status" value="1"/>
</dbReference>
<dbReference type="OMA" id="LICHRAI"/>
<dbReference type="FunCoup" id="A0A7M7KTR0">
    <property type="interactions" value="428"/>
</dbReference>
<dbReference type="FunFam" id="3.30.160.20:FF:000022">
    <property type="entry name" value="28S ribosomal protein S5, mitochondrial"/>
    <property type="match status" value="1"/>
</dbReference>
<evidence type="ECO:0000256" key="11">
    <source>
        <dbReference type="SAM" id="MobiDB-lite"/>
    </source>
</evidence>
<comment type="subcellular location">
    <subcellularLocation>
        <location evidence="1">Mitochondrion</location>
    </subcellularLocation>
</comment>
<dbReference type="GeneID" id="111253500"/>
<dbReference type="GO" id="GO:0005743">
    <property type="term" value="C:mitochondrial inner membrane"/>
    <property type="evidence" value="ECO:0007669"/>
    <property type="project" value="UniProtKB-ARBA"/>
</dbReference>
<dbReference type="SUPFAM" id="SSF54211">
    <property type="entry name" value="Ribosomal protein S5 domain 2-like"/>
    <property type="match status" value="1"/>
</dbReference>
<dbReference type="Proteomes" id="UP000594260">
    <property type="component" value="Unplaced"/>
</dbReference>
<keyword evidence="3 9" id="KW-0689">Ribosomal protein</keyword>
<dbReference type="EnsemblMetazoa" id="XM_022812973">
    <property type="protein sequence ID" value="XP_022668708"/>
    <property type="gene ID" value="LOC111253500"/>
</dbReference>
<evidence type="ECO:0000256" key="9">
    <source>
        <dbReference type="PROSITE-ProRule" id="PRU00268"/>
    </source>
</evidence>
<dbReference type="Gene3D" id="3.30.160.20">
    <property type="match status" value="1"/>
</dbReference>
<dbReference type="OrthoDB" id="309483at2759"/>
<evidence type="ECO:0000256" key="8">
    <source>
        <dbReference type="ARBA" id="ARBA00062683"/>
    </source>
</evidence>
<dbReference type="InterPro" id="IPR013810">
    <property type="entry name" value="Ribosomal_uS5_N"/>
</dbReference>
<proteinExistence type="inferred from homology"/>
<dbReference type="FunFam" id="3.30.230.10:FF:000002">
    <property type="entry name" value="30S ribosomal protein S5"/>
    <property type="match status" value="1"/>
</dbReference>
<dbReference type="InterPro" id="IPR020568">
    <property type="entry name" value="Ribosomal_Su5_D2-typ_SF"/>
</dbReference>
<comment type="similarity">
    <text evidence="2 10">Belongs to the universal ribosomal protein uS5 family.</text>
</comment>
<feature type="compositionally biased region" description="Basic residues" evidence="11">
    <location>
        <begin position="59"/>
        <end position="71"/>
    </location>
</feature>
<dbReference type="GO" id="GO:0005763">
    <property type="term" value="C:mitochondrial small ribosomal subunit"/>
    <property type="evidence" value="ECO:0007669"/>
    <property type="project" value="UniProtKB-ARBA"/>
</dbReference>
<protein>
    <recommendedName>
        <fullName evidence="6">Small ribosomal subunit protein uS5m</fullName>
    </recommendedName>
    <alternativeName>
        <fullName evidence="7">28S ribosomal protein S5, mitochondrial</fullName>
    </alternativeName>
</protein>
<evidence type="ECO:0000256" key="3">
    <source>
        <dbReference type="ARBA" id="ARBA00022980"/>
    </source>
</evidence>
<dbReference type="InterPro" id="IPR005324">
    <property type="entry name" value="Ribosomal_uS5_C"/>
</dbReference>
<keyword evidence="5 9" id="KW-0687">Ribonucleoprotein</keyword>
<accession>A0A7M7KTR0</accession>
<dbReference type="GO" id="GO:0003735">
    <property type="term" value="F:structural constituent of ribosome"/>
    <property type="evidence" value="ECO:0007669"/>
    <property type="project" value="UniProtKB-UniRule"/>
</dbReference>
<evidence type="ECO:0000256" key="10">
    <source>
        <dbReference type="RuleBase" id="RU003823"/>
    </source>
</evidence>
<keyword evidence="14" id="KW-1185">Reference proteome</keyword>
<name>A0A7M7KTR0_VARDE</name>
<dbReference type="PANTHER" id="PTHR48277">
    <property type="entry name" value="MITOCHONDRIAL RIBOSOMAL PROTEIN S5"/>
    <property type="match status" value="1"/>
</dbReference>
<dbReference type="PROSITE" id="PS50881">
    <property type="entry name" value="S5_DSRBD"/>
    <property type="match status" value="1"/>
</dbReference>
<sequence length="433" mass="49063">MLTIGSILGRVAKLSIGSVSSTAVPATSAQIQTIRPATFLVRLGAEDLWKSVTSVSNAGRKRGRASGHSKKASKDLNRGQKIGSGRINMLWPGLNAPIFRGREVVERQQLPPDPEREKRLIELRDKQQINFRRIRLTPLERGWSGTRAPGRSLGPPDTPEDIDIKDFDSVVLDLRLVSNMTSHLGRVRRHKAVVAVGNGKGLLGFATGRGPDGKTALRKAKNRALLRLCHYPMFEEHTVLHDFFSEYGCTRIVVKQKERGYGLKCHRAIMSLCKLIGIKNLYAKVDTRNTNLLSLTRAFLIGLQKQKTHQDFADEKRLHVVEFRPEQLYFPRIVASPKTGPVRKEDEIDPYEELDINMIVSEGRMIYARKKAEPFYTRLPGWEVHLKKTDNLKNQRQVRLRLMKKYGALKSFLNIRDEKKLPLNQIGPNGQMI</sequence>
<evidence type="ECO:0000256" key="2">
    <source>
        <dbReference type="ARBA" id="ARBA00008945"/>
    </source>
</evidence>
<dbReference type="Pfam" id="PF03719">
    <property type="entry name" value="Ribosomal_S5_C"/>
    <property type="match status" value="1"/>
</dbReference>
<evidence type="ECO:0000256" key="6">
    <source>
        <dbReference type="ARBA" id="ARBA00039335"/>
    </source>
</evidence>
<evidence type="ECO:0000313" key="13">
    <source>
        <dbReference type="EnsemblMetazoa" id="XP_022668708"/>
    </source>
</evidence>
<dbReference type="Pfam" id="PF21251">
    <property type="entry name" value="Ribosomal_uS5m_N"/>
    <property type="match status" value="1"/>
</dbReference>
<dbReference type="RefSeq" id="XP_022668708.1">
    <property type="nucleotide sequence ID" value="XM_022812973.1"/>
</dbReference>
<dbReference type="Gene3D" id="3.30.230.10">
    <property type="match status" value="1"/>
</dbReference>
<dbReference type="InterPro" id="IPR048584">
    <property type="entry name" value="Ribosomal_uS5m_N"/>
</dbReference>
<dbReference type="PANTHER" id="PTHR48277:SF1">
    <property type="entry name" value="MITOCHONDRIAL RIBOSOMAL PROTEIN S5"/>
    <property type="match status" value="1"/>
</dbReference>
<comment type="subunit">
    <text evidence="8">Component of the mitochondrial ribosome small subunit (28S) which comprises a 12S rRNA and about 30 distinct proteins.</text>
</comment>
<dbReference type="GO" id="GO:0006412">
    <property type="term" value="P:translation"/>
    <property type="evidence" value="ECO:0007669"/>
    <property type="project" value="InterPro"/>
</dbReference>